<dbReference type="EMBL" id="JARBJD010000121">
    <property type="protein sequence ID" value="KAK2951271.1"/>
    <property type="molecule type" value="Genomic_DNA"/>
</dbReference>
<evidence type="ECO:0000256" key="2">
    <source>
        <dbReference type="SAM" id="MobiDB-lite"/>
    </source>
</evidence>
<evidence type="ECO:0000256" key="1">
    <source>
        <dbReference type="SAM" id="Coils"/>
    </source>
</evidence>
<keyword evidence="1" id="KW-0175">Coiled coil</keyword>
<organism evidence="3 4">
    <name type="scientific">Blattamonas nauphoetae</name>
    <dbReference type="NCBI Taxonomy" id="2049346"/>
    <lineage>
        <taxon>Eukaryota</taxon>
        <taxon>Metamonada</taxon>
        <taxon>Preaxostyla</taxon>
        <taxon>Oxymonadida</taxon>
        <taxon>Blattamonas</taxon>
    </lineage>
</organism>
<feature type="compositionally biased region" description="Low complexity" evidence="2">
    <location>
        <begin position="389"/>
        <end position="399"/>
    </location>
</feature>
<evidence type="ECO:0000313" key="3">
    <source>
        <dbReference type="EMBL" id="KAK2951271.1"/>
    </source>
</evidence>
<sequence length="435" mass="49821">MTQQPRFPEISLVLKSTKNAPYFIDDPPLKKEVPTIAQPKKPKKEKPQPLPKPSEPKIQQPTQPPPPKIEKTPIKSEPIPAKSEKPPMKAPIQTVDSFLALTKNSSQYIESHPTLSSSHSSLFTDISCFTKSHPTTTLLTQIRDSLSISYTSPQDSPYRRAPHIKFDEALFQTKEQDVVIFKPPSSPPQDDKDYHQDPIQSPSPIYADAPSDIIHDTLDSDMFSTEQILRTIHSPNSQQSHPQLQKHFIDETWGRLFQEKKRQITTRKQTKNDREADYQAAKTNLNRVKDSLYQLKQRIADEKRKQKLRIHQQEIAVQREKEEGMLRYEYRVLSHHRAAAQRLRENDRAFTYSMNYYLNTALGIVPQDDRSDASGSDHNSFHTPPQTPQTPQSPHTVTPGLLFDYTTASNPQFYRELALKADEVLESLDALLCSK</sequence>
<proteinExistence type="predicted"/>
<evidence type="ECO:0000313" key="4">
    <source>
        <dbReference type="Proteomes" id="UP001281761"/>
    </source>
</evidence>
<feature type="compositionally biased region" description="Polar residues" evidence="2">
    <location>
        <begin position="373"/>
        <end position="382"/>
    </location>
</feature>
<feature type="coiled-coil region" evidence="1">
    <location>
        <begin position="278"/>
        <end position="323"/>
    </location>
</feature>
<reference evidence="3 4" key="1">
    <citation type="journal article" date="2022" name="bioRxiv">
        <title>Genomics of Preaxostyla Flagellates Illuminates Evolutionary Transitions and the Path Towards Mitochondrial Loss.</title>
        <authorList>
            <person name="Novak L.V.F."/>
            <person name="Treitli S.C."/>
            <person name="Pyrih J."/>
            <person name="Halakuc P."/>
            <person name="Pipaliya S.V."/>
            <person name="Vacek V."/>
            <person name="Brzon O."/>
            <person name="Soukal P."/>
            <person name="Eme L."/>
            <person name="Dacks J.B."/>
            <person name="Karnkowska A."/>
            <person name="Elias M."/>
            <person name="Hampl V."/>
        </authorList>
    </citation>
    <scope>NUCLEOTIDE SEQUENCE [LARGE SCALE GENOMIC DNA]</scope>
    <source>
        <strain evidence="3">NAU3</strain>
        <tissue evidence="3">Gut</tissue>
    </source>
</reference>
<protein>
    <submittedName>
        <fullName evidence="3">Uncharacterized protein</fullName>
    </submittedName>
</protein>
<comment type="caution">
    <text evidence="3">The sequence shown here is derived from an EMBL/GenBank/DDBJ whole genome shotgun (WGS) entry which is preliminary data.</text>
</comment>
<feature type="region of interest" description="Disordered" evidence="2">
    <location>
        <begin position="18"/>
        <end position="89"/>
    </location>
</feature>
<accession>A0ABQ9XGY9</accession>
<feature type="region of interest" description="Disordered" evidence="2">
    <location>
        <begin position="367"/>
        <end position="399"/>
    </location>
</feature>
<keyword evidence="4" id="KW-1185">Reference proteome</keyword>
<gene>
    <name evidence="3" type="ORF">BLNAU_13758</name>
</gene>
<feature type="region of interest" description="Disordered" evidence="2">
    <location>
        <begin position="181"/>
        <end position="209"/>
    </location>
</feature>
<dbReference type="Proteomes" id="UP001281761">
    <property type="component" value="Unassembled WGS sequence"/>
</dbReference>
<name>A0ABQ9XGY9_9EUKA</name>